<comment type="similarity">
    <text evidence="2">Belongs to the major facilitator superfamily. Monocarboxylate porter (TC 2.A.1.13) family.</text>
</comment>
<keyword evidence="4" id="KW-1133">Transmembrane helix</keyword>
<proteinExistence type="inferred from homology"/>
<feature type="transmembrane region" description="Helical" evidence="4">
    <location>
        <begin position="238"/>
        <end position="261"/>
    </location>
</feature>
<reference evidence="6" key="2">
    <citation type="submission" date="2023-06" db="EMBL/GenBank/DDBJ databases">
        <authorList>
            <consortium name="Lawrence Berkeley National Laboratory"/>
            <person name="Haridas S."/>
            <person name="Hensen N."/>
            <person name="Bonometti L."/>
            <person name="Westerberg I."/>
            <person name="Brannstrom I.O."/>
            <person name="Guillou S."/>
            <person name="Cros-Aarteil S."/>
            <person name="Calhoun S."/>
            <person name="Kuo A."/>
            <person name="Mondo S."/>
            <person name="Pangilinan J."/>
            <person name="Riley R."/>
            <person name="Labutti K."/>
            <person name="Andreopoulos B."/>
            <person name="Lipzen A."/>
            <person name="Chen C."/>
            <person name="Yanf M."/>
            <person name="Daum C."/>
            <person name="Ng V."/>
            <person name="Clum A."/>
            <person name="Steindorff A."/>
            <person name="Ohm R."/>
            <person name="Martin F."/>
            <person name="Silar P."/>
            <person name="Natvig D."/>
            <person name="Lalanne C."/>
            <person name="Gautier V."/>
            <person name="Ament-Velasquez S.L."/>
            <person name="Kruys A."/>
            <person name="Hutchinson M.I."/>
            <person name="Powell A.J."/>
            <person name="Barry K."/>
            <person name="Miller A.N."/>
            <person name="Grigoriev I.V."/>
            <person name="Debuchy R."/>
            <person name="Gladieux P."/>
            <person name="Thoren M.H."/>
            <person name="Johannesson H."/>
        </authorList>
    </citation>
    <scope>NUCLEOTIDE SEQUENCE</scope>
    <source>
        <strain evidence="6">CBS 955.72</strain>
    </source>
</reference>
<feature type="region of interest" description="Disordered" evidence="3">
    <location>
        <begin position="1"/>
        <end position="29"/>
    </location>
</feature>
<evidence type="ECO:0000256" key="4">
    <source>
        <dbReference type="SAM" id="Phobius"/>
    </source>
</evidence>
<feature type="transmembrane region" description="Helical" evidence="4">
    <location>
        <begin position="130"/>
        <end position="154"/>
    </location>
</feature>
<feature type="transmembrane region" description="Helical" evidence="4">
    <location>
        <begin position="360"/>
        <end position="382"/>
    </location>
</feature>
<keyword evidence="4" id="KW-0812">Transmembrane</keyword>
<dbReference type="GO" id="GO:0022857">
    <property type="term" value="F:transmembrane transporter activity"/>
    <property type="evidence" value="ECO:0007669"/>
    <property type="project" value="InterPro"/>
</dbReference>
<gene>
    <name evidence="6" type="ORF">B0T25DRAFT_474440</name>
</gene>
<dbReference type="InterPro" id="IPR011701">
    <property type="entry name" value="MFS"/>
</dbReference>
<evidence type="ECO:0000313" key="7">
    <source>
        <dbReference type="Proteomes" id="UP001275084"/>
    </source>
</evidence>
<dbReference type="Proteomes" id="UP001275084">
    <property type="component" value="Unassembled WGS sequence"/>
</dbReference>
<feature type="transmembrane region" description="Helical" evidence="4">
    <location>
        <begin position="273"/>
        <end position="295"/>
    </location>
</feature>
<feature type="transmembrane region" description="Helical" evidence="4">
    <location>
        <begin position="37"/>
        <end position="66"/>
    </location>
</feature>
<feature type="transmembrane region" description="Helical" evidence="4">
    <location>
        <begin position="78"/>
        <end position="99"/>
    </location>
</feature>
<organism evidence="6 7">
    <name type="scientific">Lasiosphaeria hispida</name>
    <dbReference type="NCBI Taxonomy" id="260671"/>
    <lineage>
        <taxon>Eukaryota</taxon>
        <taxon>Fungi</taxon>
        <taxon>Dikarya</taxon>
        <taxon>Ascomycota</taxon>
        <taxon>Pezizomycotina</taxon>
        <taxon>Sordariomycetes</taxon>
        <taxon>Sordariomycetidae</taxon>
        <taxon>Sordariales</taxon>
        <taxon>Lasiosphaeriaceae</taxon>
        <taxon>Lasiosphaeria</taxon>
    </lineage>
</organism>
<dbReference type="PANTHER" id="PTHR11360:SF319">
    <property type="entry name" value="MAJOR FACILITATOR SUPERFAMILY (MFS) PROFILE DOMAIN-CONTAINING PROTEIN"/>
    <property type="match status" value="1"/>
</dbReference>
<feature type="compositionally biased region" description="Basic and acidic residues" evidence="3">
    <location>
        <begin position="1"/>
        <end position="10"/>
    </location>
</feature>
<feature type="transmembrane region" description="Helical" evidence="4">
    <location>
        <begin position="106"/>
        <end position="124"/>
    </location>
</feature>
<evidence type="ECO:0000256" key="2">
    <source>
        <dbReference type="ARBA" id="ARBA00006727"/>
    </source>
</evidence>
<dbReference type="EMBL" id="JAUIQD010000003">
    <property type="protein sequence ID" value="KAK3356482.1"/>
    <property type="molecule type" value="Genomic_DNA"/>
</dbReference>
<feature type="domain" description="Major facilitator superfamily (MFS) profile" evidence="5">
    <location>
        <begin position="39"/>
        <end position="418"/>
    </location>
</feature>
<evidence type="ECO:0000313" key="6">
    <source>
        <dbReference type="EMBL" id="KAK3356482.1"/>
    </source>
</evidence>
<dbReference type="AlphaFoldDB" id="A0AAJ0HKD1"/>
<protein>
    <submittedName>
        <fullName evidence="6">Major facilitator superfamily domain-containing protein</fullName>
    </submittedName>
</protein>
<dbReference type="Pfam" id="PF07690">
    <property type="entry name" value="MFS_1"/>
    <property type="match status" value="1"/>
</dbReference>
<sequence length="425" mass="45197">MTTSQHQKDETDTEQQTVSGTASDDDKENFPEGGLQAWLVAAGATGVVFSTLGYTNSFGVFLPYYLGHQLLGESPDNVAWIGSVQATLSFATGMVAGPLFDRYSVLVIRLAAVAYVIAVMLTSICKEYWHFMLAQGVLSGITTGLLLSPAMAVVSQYFHRRRGAALGLVVAGSSAGGILFPTLLSKLLTKTTIGFGWSVRICGFMILAVLAFSALAIQTRLSPRATRFFLPEAFRNPLYNMLIIASFFLFFSTFVPLFFMPTYSISRGMDETLAGYLVAILNGAGVPGRIIPGILGDKLGRLNALCAAGVSTSILIFCWTKAVSTAGIVVFSVFIGFSSGALISGASVAFTLCPKDTRDVGTWLGQAMALASLAALAGPPANGALVKAYDGFEQVTYLSGSMCMVGAMFVFFSKKFTKQGIWGRV</sequence>
<evidence type="ECO:0000256" key="3">
    <source>
        <dbReference type="SAM" id="MobiDB-lite"/>
    </source>
</evidence>
<comment type="subcellular location">
    <subcellularLocation>
        <location evidence="1">Membrane</location>
        <topology evidence="1">Multi-pass membrane protein</topology>
    </subcellularLocation>
</comment>
<dbReference type="PANTHER" id="PTHR11360">
    <property type="entry name" value="MONOCARBOXYLATE TRANSPORTER"/>
    <property type="match status" value="1"/>
</dbReference>
<name>A0AAJ0HKD1_9PEZI</name>
<reference evidence="6" key="1">
    <citation type="journal article" date="2023" name="Mol. Phylogenet. Evol.">
        <title>Genome-scale phylogeny and comparative genomics of the fungal order Sordariales.</title>
        <authorList>
            <person name="Hensen N."/>
            <person name="Bonometti L."/>
            <person name="Westerberg I."/>
            <person name="Brannstrom I.O."/>
            <person name="Guillou S."/>
            <person name="Cros-Aarteil S."/>
            <person name="Calhoun S."/>
            <person name="Haridas S."/>
            <person name="Kuo A."/>
            <person name="Mondo S."/>
            <person name="Pangilinan J."/>
            <person name="Riley R."/>
            <person name="LaButti K."/>
            <person name="Andreopoulos B."/>
            <person name="Lipzen A."/>
            <person name="Chen C."/>
            <person name="Yan M."/>
            <person name="Daum C."/>
            <person name="Ng V."/>
            <person name="Clum A."/>
            <person name="Steindorff A."/>
            <person name="Ohm R.A."/>
            <person name="Martin F."/>
            <person name="Silar P."/>
            <person name="Natvig D.O."/>
            <person name="Lalanne C."/>
            <person name="Gautier V."/>
            <person name="Ament-Velasquez S.L."/>
            <person name="Kruys A."/>
            <person name="Hutchinson M.I."/>
            <person name="Powell A.J."/>
            <person name="Barry K."/>
            <person name="Miller A.N."/>
            <person name="Grigoriev I.V."/>
            <person name="Debuchy R."/>
            <person name="Gladieux P."/>
            <person name="Hiltunen Thoren M."/>
            <person name="Johannesson H."/>
        </authorList>
    </citation>
    <scope>NUCLEOTIDE SEQUENCE</scope>
    <source>
        <strain evidence="6">CBS 955.72</strain>
    </source>
</reference>
<feature type="transmembrane region" description="Helical" evidence="4">
    <location>
        <begin position="302"/>
        <end position="322"/>
    </location>
</feature>
<feature type="transmembrane region" description="Helical" evidence="4">
    <location>
        <begin position="328"/>
        <end position="353"/>
    </location>
</feature>
<feature type="transmembrane region" description="Helical" evidence="4">
    <location>
        <begin position="394"/>
        <end position="412"/>
    </location>
</feature>
<evidence type="ECO:0000256" key="1">
    <source>
        <dbReference type="ARBA" id="ARBA00004141"/>
    </source>
</evidence>
<dbReference type="InterPro" id="IPR050327">
    <property type="entry name" value="Proton-linked_MCT"/>
</dbReference>
<dbReference type="InterPro" id="IPR020846">
    <property type="entry name" value="MFS_dom"/>
</dbReference>
<evidence type="ECO:0000259" key="5">
    <source>
        <dbReference type="PROSITE" id="PS50850"/>
    </source>
</evidence>
<dbReference type="InterPro" id="IPR036259">
    <property type="entry name" value="MFS_trans_sf"/>
</dbReference>
<dbReference type="Gene3D" id="1.20.1250.20">
    <property type="entry name" value="MFS general substrate transporter like domains"/>
    <property type="match status" value="2"/>
</dbReference>
<comment type="caution">
    <text evidence="6">The sequence shown here is derived from an EMBL/GenBank/DDBJ whole genome shotgun (WGS) entry which is preliminary data.</text>
</comment>
<keyword evidence="4" id="KW-0472">Membrane</keyword>
<keyword evidence="7" id="KW-1185">Reference proteome</keyword>
<feature type="transmembrane region" description="Helical" evidence="4">
    <location>
        <begin position="166"/>
        <end position="185"/>
    </location>
</feature>
<accession>A0AAJ0HKD1</accession>
<dbReference type="SUPFAM" id="SSF103473">
    <property type="entry name" value="MFS general substrate transporter"/>
    <property type="match status" value="1"/>
</dbReference>
<dbReference type="GO" id="GO:0016020">
    <property type="term" value="C:membrane"/>
    <property type="evidence" value="ECO:0007669"/>
    <property type="project" value="UniProtKB-SubCell"/>
</dbReference>
<feature type="transmembrane region" description="Helical" evidence="4">
    <location>
        <begin position="197"/>
        <end position="217"/>
    </location>
</feature>
<dbReference type="PROSITE" id="PS50850">
    <property type="entry name" value="MFS"/>
    <property type="match status" value="1"/>
</dbReference>